<feature type="region of interest" description="Disordered" evidence="1">
    <location>
        <begin position="194"/>
        <end position="215"/>
    </location>
</feature>
<evidence type="ECO:0000256" key="1">
    <source>
        <dbReference type="SAM" id="MobiDB-lite"/>
    </source>
</evidence>
<sequence length="215" mass="24097">MATSNVPAALGLCDECNEEGTHWRGPIIAYGTDFDEDTSGLEAQNVFDLTPTDLRHVADWFNGYRFFHDIISGDPRVLQAEFQAKRIARKAKIEKEVGKVGEIMVDAVRVNCDGDVKVDKHYKCECLQIPASHPIFQQTPTDISKRIELPVLVRRIPGSVNKWNKRTDVPTSMVPYVNQAGTFLNIGCQPERKNDFSNTPWDSRLPGGRIPSEPS</sequence>
<name>A0A6A7AFA6_9PLEO</name>
<reference evidence="2" key="1">
    <citation type="journal article" date="2020" name="Stud. Mycol.">
        <title>101 Dothideomycetes genomes: a test case for predicting lifestyles and emergence of pathogens.</title>
        <authorList>
            <person name="Haridas S."/>
            <person name="Albert R."/>
            <person name="Binder M."/>
            <person name="Bloem J."/>
            <person name="Labutti K."/>
            <person name="Salamov A."/>
            <person name="Andreopoulos B."/>
            <person name="Baker S."/>
            <person name="Barry K."/>
            <person name="Bills G."/>
            <person name="Bluhm B."/>
            <person name="Cannon C."/>
            <person name="Castanera R."/>
            <person name="Culley D."/>
            <person name="Daum C."/>
            <person name="Ezra D."/>
            <person name="Gonzalez J."/>
            <person name="Henrissat B."/>
            <person name="Kuo A."/>
            <person name="Liang C."/>
            <person name="Lipzen A."/>
            <person name="Lutzoni F."/>
            <person name="Magnuson J."/>
            <person name="Mondo S."/>
            <person name="Nolan M."/>
            <person name="Ohm R."/>
            <person name="Pangilinan J."/>
            <person name="Park H.-J."/>
            <person name="Ramirez L."/>
            <person name="Alfaro M."/>
            <person name="Sun H."/>
            <person name="Tritt A."/>
            <person name="Yoshinaga Y."/>
            <person name="Zwiers L.-H."/>
            <person name="Turgeon B."/>
            <person name="Goodwin S."/>
            <person name="Spatafora J."/>
            <person name="Crous P."/>
            <person name="Grigoriev I."/>
        </authorList>
    </citation>
    <scope>NUCLEOTIDE SEQUENCE</scope>
    <source>
        <strain evidence="2">CBS 113818</strain>
    </source>
</reference>
<organism evidence="2 3">
    <name type="scientific">Ophiobolus disseminans</name>
    <dbReference type="NCBI Taxonomy" id="1469910"/>
    <lineage>
        <taxon>Eukaryota</taxon>
        <taxon>Fungi</taxon>
        <taxon>Dikarya</taxon>
        <taxon>Ascomycota</taxon>
        <taxon>Pezizomycotina</taxon>
        <taxon>Dothideomycetes</taxon>
        <taxon>Pleosporomycetidae</taxon>
        <taxon>Pleosporales</taxon>
        <taxon>Pleosporineae</taxon>
        <taxon>Phaeosphaeriaceae</taxon>
        <taxon>Ophiobolus</taxon>
    </lineage>
</organism>
<proteinExistence type="predicted"/>
<evidence type="ECO:0000313" key="2">
    <source>
        <dbReference type="EMBL" id="KAF2831813.1"/>
    </source>
</evidence>
<dbReference type="EMBL" id="MU006218">
    <property type="protein sequence ID" value="KAF2831813.1"/>
    <property type="molecule type" value="Genomic_DNA"/>
</dbReference>
<dbReference type="Proteomes" id="UP000799424">
    <property type="component" value="Unassembled WGS sequence"/>
</dbReference>
<protein>
    <submittedName>
        <fullName evidence="2">Uncharacterized protein</fullName>
    </submittedName>
</protein>
<dbReference type="OrthoDB" id="437457at2759"/>
<evidence type="ECO:0000313" key="3">
    <source>
        <dbReference type="Proteomes" id="UP000799424"/>
    </source>
</evidence>
<keyword evidence="3" id="KW-1185">Reference proteome</keyword>
<gene>
    <name evidence="2" type="ORF">CC86DRAFT_431783</name>
</gene>
<dbReference type="AlphaFoldDB" id="A0A6A7AFA6"/>
<accession>A0A6A7AFA6</accession>